<dbReference type="Proteomes" id="UP000281547">
    <property type="component" value="Unassembled WGS sequence"/>
</dbReference>
<evidence type="ECO:0000256" key="1">
    <source>
        <dbReference type="ARBA" id="ARBA00006479"/>
    </source>
</evidence>
<reference evidence="2 3" key="1">
    <citation type="journal article" date="2016" name="Int. J. Syst. Evol. Microbiol.">
        <title>Arsenicitalea aurantiaca gen. nov., sp. nov., a new member of the family Hyphomicrobiaceae, isolated from high-arsenic sediment.</title>
        <authorList>
            <person name="Mu Y."/>
            <person name="Zhou L."/>
            <person name="Zeng X.C."/>
            <person name="Liu L."/>
            <person name="Pan Y."/>
            <person name="Chen X."/>
            <person name="Wang J."/>
            <person name="Li S."/>
            <person name="Li W.J."/>
            <person name="Wang Y."/>
        </authorList>
    </citation>
    <scope>NUCLEOTIDE SEQUENCE [LARGE SCALE GENOMIC DNA]</scope>
    <source>
        <strain evidence="2 3">42-50</strain>
    </source>
</reference>
<dbReference type="OrthoDB" id="9810372at2"/>
<dbReference type="Pfam" id="PF00480">
    <property type="entry name" value="ROK"/>
    <property type="match status" value="1"/>
</dbReference>
<comment type="caution">
    <text evidence="2">The sequence shown here is derived from an EMBL/GenBank/DDBJ whole genome shotgun (WGS) entry which is preliminary data.</text>
</comment>
<protein>
    <submittedName>
        <fullName evidence="2">ROK family transcriptional regulator</fullName>
    </submittedName>
</protein>
<dbReference type="EMBL" id="RZNJ01000003">
    <property type="protein sequence ID" value="RUT31375.1"/>
    <property type="molecule type" value="Genomic_DNA"/>
</dbReference>
<dbReference type="SUPFAM" id="SSF53067">
    <property type="entry name" value="Actin-like ATPase domain"/>
    <property type="match status" value="1"/>
</dbReference>
<gene>
    <name evidence="2" type="ORF">EMQ25_11025</name>
</gene>
<sequence>MATPQSVRHLNEIRALNVLFRTEGMSRADLARALGLNRSTTGNIIANLRADALVIERPDMARPDGETRTGRPGIHIEIDALGAYFIGAEIGVDRLTVLAIDLAAREVARRSIDFSTALETPEAGIARIAGMIGEIIAMLPDPGLIRGLCVALPALLDPEGVVVNGLILGWQDVRLRDGLAERLPVELPIHIENDANAFAIAETYRDAAHQSETVAFMLIENGAGGGIVIGGRLFRGNFGLAGEFGQIAIGGEGFFRGRHKMGHLESYIGKDAIVARYRANGGPQDAGLEQLLEALARRDKIALLTARDWGSRLALGLVQVASVLNPGQIILGGSVAPVFAAVAEEVEAAMRAEFIEGFPMPRILVSSLGQEGPALGAALLLHQRMLSVDESLIYPGAAPETLFNG</sequence>
<keyword evidence="3" id="KW-1185">Reference proteome</keyword>
<organism evidence="2 3">
    <name type="scientific">Arsenicitalea aurantiaca</name>
    <dbReference type="NCBI Taxonomy" id="1783274"/>
    <lineage>
        <taxon>Bacteria</taxon>
        <taxon>Pseudomonadati</taxon>
        <taxon>Pseudomonadota</taxon>
        <taxon>Alphaproteobacteria</taxon>
        <taxon>Hyphomicrobiales</taxon>
        <taxon>Devosiaceae</taxon>
        <taxon>Arsenicitalea</taxon>
    </lineage>
</organism>
<dbReference type="PANTHER" id="PTHR18964:SF149">
    <property type="entry name" value="BIFUNCTIONAL UDP-N-ACETYLGLUCOSAMINE 2-EPIMERASE_N-ACETYLMANNOSAMINE KINASE"/>
    <property type="match status" value="1"/>
</dbReference>
<proteinExistence type="inferred from homology"/>
<dbReference type="RefSeq" id="WP_127188620.1">
    <property type="nucleotide sequence ID" value="NZ_RZNJ01000003.1"/>
</dbReference>
<dbReference type="InterPro" id="IPR043129">
    <property type="entry name" value="ATPase_NBD"/>
</dbReference>
<accession>A0A433XBC3</accession>
<dbReference type="AlphaFoldDB" id="A0A433XBC3"/>
<dbReference type="Gene3D" id="3.30.420.40">
    <property type="match status" value="2"/>
</dbReference>
<dbReference type="InterPro" id="IPR000600">
    <property type="entry name" value="ROK"/>
</dbReference>
<dbReference type="Gene3D" id="1.10.10.10">
    <property type="entry name" value="Winged helix-like DNA-binding domain superfamily/Winged helix DNA-binding domain"/>
    <property type="match status" value="1"/>
</dbReference>
<dbReference type="SUPFAM" id="SSF46785">
    <property type="entry name" value="Winged helix' DNA-binding domain"/>
    <property type="match status" value="1"/>
</dbReference>
<evidence type="ECO:0000313" key="3">
    <source>
        <dbReference type="Proteomes" id="UP000281547"/>
    </source>
</evidence>
<dbReference type="PANTHER" id="PTHR18964">
    <property type="entry name" value="ROK (REPRESSOR, ORF, KINASE) FAMILY"/>
    <property type="match status" value="1"/>
</dbReference>
<dbReference type="InterPro" id="IPR036388">
    <property type="entry name" value="WH-like_DNA-bd_sf"/>
</dbReference>
<dbReference type="InterPro" id="IPR036390">
    <property type="entry name" value="WH_DNA-bd_sf"/>
</dbReference>
<comment type="similarity">
    <text evidence="1">Belongs to the ROK (NagC/XylR) family.</text>
</comment>
<evidence type="ECO:0000313" key="2">
    <source>
        <dbReference type="EMBL" id="RUT31375.1"/>
    </source>
</evidence>
<name>A0A433XBC3_9HYPH</name>